<evidence type="ECO:0000256" key="1">
    <source>
        <dbReference type="ARBA" id="ARBA00022729"/>
    </source>
</evidence>
<evidence type="ECO:0000313" key="3">
    <source>
        <dbReference type="EMBL" id="EYU13959.1"/>
    </source>
</evidence>
<reference evidence="3 4" key="1">
    <citation type="submission" date="2014-03" db="EMBL/GenBank/DDBJ databases">
        <title>Draft Genome of Photorhabdus luminescens BA1, an Egyptian Isolate.</title>
        <authorList>
            <person name="Ghazal S."/>
            <person name="Hurst S.G.IV."/>
            <person name="Morris K."/>
            <person name="Thomas K."/>
            <person name="Tisa L.S."/>
        </authorList>
    </citation>
    <scope>NUCLEOTIDE SEQUENCE [LARGE SCALE GENOMIC DNA]</scope>
    <source>
        <strain evidence="3 4">BA1</strain>
    </source>
</reference>
<dbReference type="InterPro" id="IPR005220">
    <property type="entry name" value="CarO-like"/>
</dbReference>
<dbReference type="SUPFAM" id="SSF101756">
    <property type="entry name" value="Hypothetical protein YgiW"/>
    <property type="match status" value="1"/>
</dbReference>
<evidence type="ECO:0000256" key="2">
    <source>
        <dbReference type="SAM" id="SignalP"/>
    </source>
</evidence>
<protein>
    <submittedName>
        <fullName evidence="3">TIGR00156 family protein</fullName>
    </submittedName>
</protein>
<proteinExistence type="predicted"/>
<feature type="chain" id="PRO_5001505955" evidence="2">
    <location>
        <begin position="22"/>
        <end position="139"/>
    </location>
</feature>
<sequence>MMKKIFITTALITLFSMPSIAQTSQTQFGGFSGPDSTQPPVQAAPQGGFVDHNARVSTTQQVKNMRDDSWVVLEGHIESRIHSDHFIFRDNAGIVEVEVDHKYWNGQTITPQDRVRLEGEVDKEWNGMTVDVKKVTKLN</sequence>
<dbReference type="Pfam" id="PF04076">
    <property type="entry name" value="BOF"/>
    <property type="match status" value="1"/>
</dbReference>
<dbReference type="Gene3D" id="2.40.50.200">
    <property type="entry name" value="Bacterial OB-fold"/>
    <property type="match status" value="1"/>
</dbReference>
<organism evidence="3 4">
    <name type="scientific">Photorhabdus aegyptia</name>
    <dbReference type="NCBI Taxonomy" id="2805098"/>
    <lineage>
        <taxon>Bacteria</taxon>
        <taxon>Pseudomonadati</taxon>
        <taxon>Pseudomonadota</taxon>
        <taxon>Gammaproteobacteria</taxon>
        <taxon>Enterobacterales</taxon>
        <taxon>Morganellaceae</taxon>
        <taxon>Photorhabdus</taxon>
    </lineage>
</organism>
<dbReference type="NCBIfam" id="NF033674">
    <property type="entry name" value="stress_OB_fold"/>
    <property type="match status" value="1"/>
</dbReference>
<dbReference type="EMBL" id="JFGV01000063">
    <property type="protein sequence ID" value="EYU13959.1"/>
    <property type="molecule type" value="Genomic_DNA"/>
</dbReference>
<gene>
    <name evidence="3" type="ORF">BA1DRAFT_03524</name>
</gene>
<dbReference type="PATRIC" id="fig|1393736.3.peg.3592"/>
<dbReference type="PANTHER" id="PTHR36571">
    <property type="entry name" value="PROTEIN YGIW"/>
    <property type="match status" value="1"/>
</dbReference>
<dbReference type="InterPro" id="IPR036700">
    <property type="entry name" value="BOBF_sf"/>
</dbReference>
<keyword evidence="4" id="KW-1185">Reference proteome</keyword>
<evidence type="ECO:0000313" key="4">
    <source>
        <dbReference type="Proteomes" id="UP000023464"/>
    </source>
</evidence>
<dbReference type="Proteomes" id="UP000023464">
    <property type="component" value="Unassembled WGS sequence"/>
</dbReference>
<dbReference type="PANTHER" id="PTHR36571:SF1">
    <property type="entry name" value="PROTEIN YGIW"/>
    <property type="match status" value="1"/>
</dbReference>
<dbReference type="InterPro" id="IPR016052">
    <property type="entry name" value="YgiW/YdeI"/>
</dbReference>
<comment type="caution">
    <text evidence="3">The sequence shown here is derived from an EMBL/GenBank/DDBJ whole genome shotgun (WGS) entry which is preliminary data.</text>
</comment>
<accession>A0A022PEN0</accession>
<name>A0A022PEN0_9GAMM</name>
<dbReference type="AlphaFoldDB" id="A0A022PEN0"/>
<keyword evidence="1 2" id="KW-0732">Signal</keyword>
<feature type="signal peptide" evidence="2">
    <location>
        <begin position="1"/>
        <end position="21"/>
    </location>
</feature>
<dbReference type="NCBIfam" id="TIGR00156">
    <property type="entry name" value="YgiW/YdeI family stress tolerance OB fold protein"/>
    <property type="match status" value="1"/>
</dbReference>